<dbReference type="Proteomes" id="UP000186341">
    <property type="component" value="Unassembled WGS sequence"/>
</dbReference>
<protein>
    <submittedName>
        <fullName evidence="1">Uncharacterized protein</fullName>
    </submittedName>
</protein>
<evidence type="ECO:0000313" key="1">
    <source>
        <dbReference type="EMBL" id="OLU38674.1"/>
    </source>
</evidence>
<reference evidence="1 2" key="1">
    <citation type="submission" date="2016-11" db="EMBL/GenBank/DDBJ databases">
        <title>Description of two novel members of the family Erysipelotrichaceae: Ileibacterium lipovorans gen. nov., sp. nov. and Dubosiella newyorkensis, gen. nov., sp. nov.</title>
        <authorList>
            <person name="Cox L.M."/>
            <person name="Sohn J."/>
            <person name="Tyrrell K.L."/>
            <person name="Citron D.M."/>
            <person name="Lawson P.A."/>
            <person name="Patel N.B."/>
            <person name="Iizumi T."/>
            <person name="Perez-Perez G.I."/>
            <person name="Goldstein E.J."/>
            <person name="Blaser M.J."/>
        </authorList>
    </citation>
    <scope>NUCLEOTIDE SEQUENCE [LARGE SCALE GENOMIC DNA]</scope>
    <source>
        <strain evidence="1 2">NYU-BL-A3</strain>
    </source>
</reference>
<dbReference type="AlphaFoldDB" id="A0A1U7NF47"/>
<name>A0A1U7NF47_9FIRM</name>
<comment type="caution">
    <text evidence="1">The sequence shown here is derived from an EMBL/GenBank/DDBJ whole genome shotgun (WGS) entry which is preliminary data.</text>
</comment>
<evidence type="ECO:0000313" key="2">
    <source>
        <dbReference type="Proteomes" id="UP000186341"/>
    </source>
</evidence>
<proteinExistence type="predicted"/>
<gene>
    <name evidence="1" type="ORF">BO222_08010</name>
</gene>
<keyword evidence="2" id="KW-1185">Reference proteome</keyword>
<sequence length="81" mass="9504">MKIPELRRWISRCCKIEFRYDGSKYSITYVEKSGSTIILLNNAKTACIQARSLHELLQADLNGESFKTIWLKLQLDDIYVY</sequence>
<organism evidence="1 2">
    <name type="scientific">Ileibacterium valens</name>
    <dbReference type="NCBI Taxonomy" id="1862668"/>
    <lineage>
        <taxon>Bacteria</taxon>
        <taxon>Bacillati</taxon>
        <taxon>Bacillota</taxon>
        <taxon>Erysipelotrichia</taxon>
        <taxon>Erysipelotrichales</taxon>
        <taxon>Erysipelotrichaceae</taxon>
        <taxon>Ileibacterium</taxon>
    </lineage>
</organism>
<accession>A0A1U7NF47</accession>
<dbReference type="EMBL" id="MPJW01000156">
    <property type="protein sequence ID" value="OLU38674.1"/>
    <property type="molecule type" value="Genomic_DNA"/>
</dbReference>